<reference evidence="1 2" key="1">
    <citation type="submission" date="2020-12" db="EMBL/GenBank/DDBJ databases">
        <title>Sphingomonas sp.</title>
        <authorList>
            <person name="Kim M.K."/>
        </authorList>
    </citation>
    <scope>NUCLEOTIDE SEQUENCE [LARGE SCALE GENOMIC DNA]</scope>
    <source>
        <strain evidence="1 2">BT552</strain>
    </source>
</reference>
<dbReference type="RefSeq" id="WP_204197438.1">
    <property type="nucleotide sequence ID" value="NZ_JAFEMC010000002.1"/>
</dbReference>
<gene>
    <name evidence="1" type="ORF">ILT43_07155</name>
</gene>
<evidence type="ECO:0000313" key="2">
    <source>
        <dbReference type="Proteomes" id="UP000763641"/>
    </source>
</evidence>
<proteinExistence type="predicted"/>
<keyword evidence="2" id="KW-1185">Reference proteome</keyword>
<name>A0ABS2D5E7_9SPHN</name>
<accession>A0ABS2D5E7</accession>
<organism evidence="1 2">
    <name type="scientific">Sphingomonas longa</name>
    <dbReference type="NCBI Taxonomy" id="2778730"/>
    <lineage>
        <taxon>Bacteria</taxon>
        <taxon>Pseudomonadati</taxon>
        <taxon>Pseudomonadota</taxon>
        <taxon>Alphaproteobacteria</taxon>
        <taxon>Sphingomonadales</taxon>
        <taxon>Sphingomonadaceae</taxon>
        <taxon>Sphingomonas</taxon>
    </lineage>
</organism>
<evidence type="ECO:0008006" key="3">
    <source>
        <dbReference type="Google" id="ProtNLM"/>
    </source>
</evidence>
<dbReference type="EMBL" id="JAFEMC010000002">
    <property type="protein sequence ID" value="MBM6576145.1"/>
    <property type="molecule type" value="Genomic_DNA"/>
</dbReference>
<evidence type="ECO:0000313" key="1">
    <source>
        <dbReference type="EMBL" id="MBM6576145.1"/>
    </source>
</evidence>
<sequence>MSLLIKIDRYLRCTKMPVSKFGRLACNDPRLVTDLRRGRRPGPAVIERVDAFLRDSMPREMQP</sequence>
<comment type="caution">
    <text evidence="1">The sequence shown here is derived from an EMBL/GenBank/DDBJ whole genome shotgun (WGS) entry which is preliminary data.</text>
</comment>
<dbReference type="Proteomes" id="UP000763641">
    <property type="component" value="Unassembled WGS sequence"/>
</dbReference>
<protein>
    <recommendedName>
        <fullName evidence="3">Transcriptional regulator</fullName>
    </recommendedName>
</protein>